<dbReference type="FunFam" id="2.60.40.150:FF:000054">
    <property type="entry name" value="otoferlin isoform X2"/>
    <property type="match status" value="1"/>
</dbReference>
<dbReference type="InterPro" id="IPR000008">
    <property type="entry name" value="C2_dom"/>
</dbReference>
<dbReference type="CDD" id="cd04037">
    <property type="entry name" value="C2E_Ferlin"/>
    <property type="match status" value="1"/>
</dbReference>
<keyword evidence="4 7" id="KW-1133">Transmembrane helix</keyword>
<dbReference type="AlphaFoldDB" id="A0AAW1MZF3"/>
<dbReference type="GO" id="GO:0007009">
    <property type="term" value="P:plasma membrane organization"/>
    <property type="evidence" value="ECO:0007669"/>
    <property type="project" value="TreeGrafter"/>
</dbReference>
<dbReference type="InterPro" id="IPR037725">
    <property type="entry name" value="C2F_Ferlin"/>
</dbReference>
<feature type="domain" description="C2" evidence="8">
    <location>
        <begin position="395"/>
        <end position="543"/>
    </location>
</feature>
<feature type="compositionally biased region" description="Low complexity" evidence="6">
    <location>
        <begin position="13"/>
        <end position="24"/>
    </location>
</feature>
<reference evidence="9 10" key="1">
    <citation type="journal article" date="2024" name="BMC Genomics">
        <title>De novo assembly and annotation of Popillia japonica's genome with initial clues to its potential as an invasive pest.</title>
        <authorList>
            <person name="Cucini C."/>
            <person name="Boschi S."/>
            <person name="Funari R."/>
            <person name="Cardaioli E."/>
            <person name="Iannotti N."/>
            <person name="Marturano G."/>
            <person name="Paoli F."/>
            <person name="Bruttini M."/>
            <person name="Carapelli A."/>
            <person name="Frati F."/>
            <person name="Nardi F."/>
        </authorList>
    </citation>
    <scope>NUCLEOTIDE SEQUENCE [LARGE SCALE GENOMIC DNA]</scope>
    <source>
        <strain evidence="9">DMR45628</strain>
    </source>
</reference>
<dbReference type="PANTHER" id="PTHR12546:SF60">
    <property type="entry name" value="MISFIRE, ISOFORM F"/>
    <property type="match status" value="1"/>
</dbReference>
<evidence type="ECO:0000256" key="3">
    <source>
        <dbReference type="ARBA" id="ARBA00022737"/>
    </source>
</evidence>
<protein>
    <submittedName>
        <fullName evidence="9">Ferlin C-terminus</fullName>
    </submittedName>
</protein>
<dbReference type="Pfam" id="PF22901">
    <property type="entry name" value="dsrm_Ferlin"/>
    <property type="match status" value="1"/>
</dbReference>
<organism evidence="9 10">
    <name type="scientific">Popillia japonica</name>
    <name type="common">Japanese beetle</name>
    <dbReference type="NCBI Taxonomy" id="7064"/>
    <lineage>
        <taxon>Eukaryota</taxon>
        <taxon>Metazoa</taxon>
        <taxon>Ecdysozoa</taxon>
        <taxon>Arthropoda</taxon>
        <taxon>Hexapoda</taxon>
        <taxon>Insecta</taxon>
        <taxon>Pterygota</taxon>
        <taxon>Neoptera</taxon>
        <taxon>Endopterygota</taxon>
        <taxon>Coleoptera</taxon>
        <taxon>Polyphaga</taxon>
        <taxon>Scarabaeiformia</taxon>
        <taxon>Scarabaeidae</taxon>
        <taxon>Rutelinae</taxon>
        <taxon>Popillia</taxon>
    </lineage>
</organism>
<keyword evidence="3" id="KW-0677">Repeat</keyword>
<dbReference type="Gene3D" id="2.60.40.150">
    <property type="entry name" value="C2 domain"/>
    <property type="match status" value="2"/>
</dbReference>
<feature type="region of interest" description="Disordered" evidence="6">
    <location>
        <begin position="1"/>
        <end position="37"/>
    </location>
</feature>
<evidence type="ECO:0000313" key="9">
    <source>
        <dbReference type="EMBL" id="KAK9753151.1"/>
    </source>
</evidence>
<dbReference type="GO" id="GO:0016020">
    <property type="term" value="C:membrane"/>
    <property type="evidence" value="ECO:0007669"/>
    <property type="project" value="UniProtKB-SubCell"/>
</dbReference>
<evidence type="ECO:0000256" key="5">
    <source>
        <dbReference type="ARBA" id="ARBA00023136"/>
    </source>
</evidence>
<dbReference type="InterPro" id="IPR035892">
    <property type="entry name" value="C2_domain_sf"/>
</dbReference>
<evidence type="ECO:0000313" key="10">
    <source>
        <dbReference type="Proteomes" id="UP001458880"/>
    </source>
</evidence>
<evidence type="ECO:0000259" key="8">
    <source>
        <dbReference type="PROSITE" id="PS50004"/>
    </source>
</evidence>
<dbReference type="InterPro" id="IPR037721">
    <property type="entry name" value="Ferlin"/>
</dbReference>
<evidence type="ECO:0000256" key="2">
    <source>
        <dbReference type="ARBA" id="ARBA00022692"/>
    </source>
</evidence>
<dbReference type="CDD" id="cd08374">
    <property type="entry name" value="C2F_Ferlin"/>
    <property type="match status" value="1"/>
</dbReference>
<sequence length="675" mass="78004">MYNADGSLQMPLSDDNNANSNSNNTQEKSPNEGRKRFGFKTAATASRFAARISPKSFRKKNKLKPALCRIHPTELEARSEYESFKEWLNTFELYRGKKTGEDTEDDNRIVGLFKGAIKVYKWPLPKDIEDHTIMGFDPQYGFFQGLPSNDPIRVLVRVYIVKANDLPTQWIRVLVRVYIVKANDLHPMDLNGKADPYIILQLGSKRISDKDNYISKQLNPVFGKCFEFEATFPQDSLLTVQIYDWDLVGSDDMVGETKIDLENRFYSRHRGTCGFPMKYEESGYNQWRDALKPTQILSKLCKEGKLDPPVFSEGQVKIGRHIFSIQIEDLDFFTTKDVEEHMALAVLNKWHELPRVGCALVGEHIETRSLYNPDKPGIEQGKLEMWVDMFPMDMPLPGPPLDISPRKPKSYELRIIIWNTDDVVLEDDAFFTGEKMSDIYVKGWLKGPEDCQCTDIHYRSLTGEGNFNWRFIFPFDYMGAEQKIVISRKESLFSWDETECKIPARLELQVWDADHFSADDFLGAITLDLNRFPRGAKSSKLCTLDMLKTDGSVPMINIFKQKRFKGWWPFFVKKDNEDIELTGKVEAEIHLLTKEEAEKNPVGFGRNEPDALEKPNRPDASFMWFLNPLKSIRYIIWHNYKWKILKILIVFAIAIVILLFVYAIPGYSVKKMMGV</sequence>
<dbReference type="PROSITE" id="PS50004">
    <property type="entry name" value="C2"/>
    <property type="match status" value="2"/>
</dbReference>
<dbReference type="SMART" id="SM00239">
    <property type="entry name" value="C2"/>
    <property type="match status" value="2"/>
</dbReference>
<comment type="caution">
    <text evidence="9">The sequence shown here is derived from an EMBL/GenBank/DDBJ whole genome shotgun (WGS) entry which is preliminary data.</text>
</comment>
<dbReference type="Pfam" id="PF00168">
    <property type="entry name" value="C2"/>
    <property type="match status" value="1"/>
</dbReference>
<dbReference type="InterPro" id="IPR037724">
    <property type="entry name" value="C2E_Ferlin"/>
</dbReference>
<keyword evidence="2 7" id="KW-0812">Transmembrane</keyword>
<dbReference type="SUPFAM" id="SSF49562">
    <property type="entry name" value="C2 domain (Calcium/lipid-binding domain, CaLB)"/>
    <property type="match status" value="2"/>
</dbReference>
<dbReference type="Pfam" id="PF16165">
    <property type="entry name" value="Ferlin_C"/>
    <property type="match status" value="1"/>
</dbReference>
<proteinExistence type="predicted"/>
<name>A0AAW1MZF3_POPJA</name>
<keyword evidence="10" id="KW-1185">Reference proteome</keyword>
<dbReference type="PANTHER" id="PTHR12546">
    <property type="entry name" value="FER-1-LIKE"/>
    <property type="match status" value="1"/>
</dbReference>
<dbReference type="InterPro" id="IPR055072">
    <property type="entry name" value="Ferlin_DSRM"/>
</dbReference>
<evidence type="ECO:0000256" key="4">
    <source>
        <dbReference type="ARBA" id="ARBA00022989"/>
    </source>
</evidence>
<dbReference type="EMBL" id="JASPKY010000015">
    <property type="protein sequence ID" value="KAK9753151.1"/>
    <property type="molecule type" value="Genomic_DNA"/>
</dbReference>
<dbReference type="PRINTS" id="PR00360">
    <property type="entry name" value="C2DOMAIN"/>
</dbReference>
<keyword evidence="5 7" id="KW-0472">Membrane</keyword>
<evidence type="ECO:0000256" key="6">
    <source>
        <dbReference type="SAM" id="MobiDB-lite"/>
    </source>
</evidence>
<evidence type="ECO:0000256" key="1">
    <source>
        <dbReference type="ARBA" id="ARBA00004167"/>
    </source>
</evidence>
<evidence type="ECO:0000256" key="7">
    <source>
        <dbReference type="SAM" id="Phobius"/>
    </source>
</evidence>
<feature type="domain" description="C2" evidence="8">
    <location>
        <begin position="154"/>
        <end position="274"/>
    </location>
</feature>
<dbReference type="InterPro" id="IPR032362">
    <property type="entry name" value="Ferlin_C"/>
</dbReference>
<feature type="transmembrane region" description="Helical" evidence="7">
    <location>
        <begin position="644"/>
        <end position="664"/>
    </location>
</feature>
<accession>A0AAW1MZF3</accession>
<comment type="subcellular location">
    <subcellularLocation>
        <location evidence="1">Membrane</location>
        <topology evidence="1">Single-pass membrane protein</topology>
    </subcellularLocation>
</comment>
<dbReference type="Proteomes" id="UP001458880">
    <property type="component" value="Unassembled WGS sequence"/>
</dbReference>
<gene>
    <name evidence="9" type="ORF">QE152_g3688</name>
</gene>